<dbReference type="PANTHER" id="PTHR19143">
    <property type="entry name" value="FIBRINOGEN/TENASCIN/ANGIOPOEITIN"/>
    <property type="match status" value="1"/>
</dbReference>
<evidence type="ECO:0000259" key="4">
    <source>
        <dbReference type="PROSITE" id="PS51406"/>
    </source>
</evidence>
<dbReference type="PROSITE" id="PS00514">
    <property type="entry name" value="FIBRINOGEN_C_1"/>
    <property type="match status" value="1"/>
</dbReference>
<dbReference type="SMART" id="SM00181">
    <property type="entry name" value="EGF"/>
    <property type="match status" value="2"/>
</dbReference>
<dbReference type="PROSITE" id="PS50026">
    <property type="entry name" value="EGF_3"/>
    <property type="match status" value="1"/>
</dbReference>
<evidence type="ECO:0000259" key="3">
    <source>
        <dbReference type="PROSITE" id="PS50026"/>
    </source>
</evidence>
<comment type="caution">
    <text evidence="2">Lacks conserved residue(s) required for the propagation of feature annotation.</text>
</comment>
<dbReference type="InterPro" id="IPR014716">
    <property type="entry name" value="Fibrinogen_a/b/g_C_1"/>
</dbReference>
<gene>
    <name evidence="5" type="ORF">HOLleu_24340</name>
</gene>
<comment type="caution">
    <text evidence="5">The sequence shown here is derived from an EMBL/GenBank/DDBJ whole genome shotgun (WGS) entry which is preliminary data.</text>
</comment>
<dbReference type="InterPro" id="IPR020837">
    <property type="entry name" value="Fibrinogen_CS"/>
</dbReference>
<dbReference type="InterPro" id="IPR036056">
    <property type="entry name" value="Fibrinogen-like_C"/>
</dbReference>
<dbReference type="AlphaFoldDB" id="A0A9Q1BWN3"/>
<dbReference type="CDD" id="cd19941">
    <property type="entry name" value="TIL"/>
    <property type="match status" value="1"/>
</dbReference>
<organism evidence="5 6">
    <name type="scientific">Holothuria leucospilota</name>
    <name type="common">Black long sea cucumber</name>
    <name type="synonym">Mertensiothuria leucospilota</name>
    <dbReference type="NCBI Taxonomy" id="206669"/>
    <lineage>
        <taxon>Eukaryota</taxon>
        <taxon>Metazoa</taxon>
        <taxon>Echinodermata</taxon>
        <taxon>Eleutherozoa</taxon>
        <taxon>Echinozoa</taxon>
        <taxon>Holothuroidea</taxon>
        <taxon>Aspidochirotacea</taxon>
        <taxon>Aspidochirotida</taxon>
        <taxon>Holothuriidae</taxon>
        <taxon>Holothuria</taxon>
    </lineage>
</organism>
<accession>A0A9Q1BWN3</accession>
<dbReference type="EMBL" id="JAIZAY010000011">
    <property type="protein sequence ID" value="KAJ8033949.1"/>
    <property type="molecule type" value="Genomic_DNA"/>
</dbReference>
<dbReference type="SMART" id="SM00186">
    <property type="entry name" value="FBG"/>
    <property type="match status" value="1"/>
</dbReference>
<evidence type="ECO:0000256" key="2">
    <source>
        <dbReference type="PROSITE-ProRule" id="PRU00076"/>
    </source>
</evidence>
<dbReference type="InterPro" id="IPR000742">
    <property type="entry name" value="EGF"/>
</dbReference>
<dbReference type="SUPFAM" id="SSF56496">
    <property type="entry name" value="Fibrinogen C-terminal domain-like"/>
    <property type="match status" value="1"/>
</dbReference>
<evidence type="ECO:0000313" key="5">
    <source>
        <dbReference type="EMBL" id="KAJ8033949.1"/>
    </source>
</evidence>
<dbReference type="Proteomes" id="UP001152320">
    <property type="component" value="Chromosome 11"/>
</dbReference>
<evidence type="ECO:0000256" key="1">
    <source>
        <dbReference type="ARBA" id="ARBA00023157"/>
    </source>
</evidence>
<protein>
    <submittedName>
        <fullName evidence="5">Tenascin-R</fullName>
    </submittedName>
</protein>
<dbReference type="CDD" id="cd00087">
    <property type="entry name" value="FReD"/>
    <property type="match status" value="1"/>
</dbReference>
<keyword evidence="2" id="KW-0245">EGF-like domain</keyword>
<feature type="domain" description="Fibrinogen C-terminal" evidence="4">
    <location>
        <begin position="117"/>
        <end position="340"/>
    </location>
</feature>
<sequence>MVYTTCTCQGTCEEPLGCHYNCTQPEACVCPKGFLMQDGDCMPQRSCPCFIEEAGLIRLIFFQTGVTYVGPNCSMNCICHSDNLICENEYSCSFNGQCVEENQTSRCVCQDGFLGDGQICTRLIDCYEWYKAGNGDDGVYTILPAGWPGLPFEVFCDMSGGGWTVFQHRFDGSVDFYRDWESYKHGFGDLKTEFWLGNEKLFYFTTQGNYQLRIDLMNKFGNMYLAVFDLFRINNENDNYRLIEVGNYQGNAGWYNYTTGTGYPLSYHRGQSFSTHDRDNDKDYFNCALGKKGAWWYKNCYASNLNGLYTTPFDSESINWYNLPGYNAQVKYTQMKLQRV</sequence>
<keyword evidence="6" id="KW-1185">Reference proteome</keyword>
<dbReference type="PROSITE" id="PS01186">
    <property type="entry name" value="EGF_2"/>
    <property type="match status" value="1"/>
</dbReference>
<dbReference type="InterPro" id="IPR002181">
    <property type="entry name" value="Fibrinogen_a/b/g_C_dom"/>
</dbReference>
<proteinExistence type="predicted"/>
<name>A0A9Q1BWN3_HOLLE</name>
<dbReference type="OrthoDB" id="7972392at2759"/>
<dbReference type="GO" id="GO:0005615">
    <property type="term" value="C:extracellular space"/>
    <property type="evidence" value="ECO:0007669"/>
    <property type="project" value="TreeGrafter"/>
</dbReference>
<dbReference type="InterPro" id="IPR050373">
    <property type="entry name" value="Fibrinogen_C-term_domain"/>
</dbReference>
<feature type="domain" description="EGF-like" evidence="3">
    <location>
        <begin position="82"/>
        <end position="121"/>
    </location>
</feature>
<keyword evidence="1" id="KW-1015">Disulfide bond</keyword>
<dbReference type="Gene3D" id="3.90.215.10">
    <property type="entry name" value="Gamma Fibrinogen, chain A, domain 1"/>
    <property type="match status" value="1"/>
</dbReference>
<dbReference type="PROSITE" id="PS51406">
    <property type="entry name" value="FIBRINOGEN_C_2"/>
    <property type="match status" value="1"/>
</dbReference>
<evidence type="ECO:0000313" key="6">
    <source>
        <dbReference type="Proteomes" id="UP001152320"/>
    </source>
</evidence>
<reference evidence="5" key="1">
    <citation type="submission" date="2021-10" db="EMBL/GenBank/DDBJ databases">
        <title>Tropical sea cucumber genome reveals ecological adaptation and Cuvierian tubules defense mechanism.</title>
        <authorList>
            <person name="Chen T."/>
        </authorList>
    </citation>
    <scope>NUCLEOTIDE SEQUENCE</scope>
    <source>
        <strain evidence="5">Nanhai2018</strain>
        <tissue evidence="5">Muscle</tissue>
    </source>
</reference>
<dbReference type="Pfam" id="PF00147">
    <property type="entry name" value="Fibrinogen_C"/>
    <property type="match status" value="1"/>
</dbReference>